<reference evidence="1" key="1">
    <citation type="submission" date="2022-06" db="EMBL/GenBank/DDBJ databases">
        <title>Genome Sequence of Candolleomyces eurysporus.</title>
        <authorList>
            <person name="Buettner E."/>
        </authorList>
    </citation>
    <scope>NUCLEOTIDE SEQUENCE</scope>
    <source>
        <strain evidence="1">VTCC 930004</strain>
    </source>
</reference>
<feature type="non-terminal residue" evidence="1">
    <location>
        <position position="111"/>
    </location>
</feature>
<sequence>MVARYRFVQELMDKYVGQPVPFKTTSDYIIEEKHIIDALRIVDEDGRFASNCTETLNLLKLYGKGGERGEHPEVVKLLEDQSFAYNAKPIKRLLRLLREVDKKWIQEHPAS</sequence>
<dbReference type="AlphaFoldDB" id="A0A9W8MH34"/>
<dbReference type="OrthoDB" id="3215534at2759"/>
<evidence type="ECO:0000313" key="1">
    <source>
        <dbReference type="EMBL" id="KAJ2928314.1"/>
    </source>
</evidence>
<dbReference type="Proteomes" id="UP001140091">
    <property type="component" value="Unassembled WGS sequence"/>
</dbReference>
<protein>
    <submittedName>
        <fullName evidence="1">Uncharacterized protein</fullName>
    </submittedName>
</protein>
<dbReference type="EMBL" id="JANBPK010000931">
    <property type="protein sequence ID" value="KAJ2928314.1"/>
    <property type="molecule type" value="Genomic_DNA"/>
</dbReference>
<comment type="caution">
    <text evidence="1">The sequence shown here is derived from an EMBL/GenBank/DDBJ whole genome shotgun (WGS) entry which is preliminary data.</text>
</comment>
<proteinExistence type="predicted"/>
<accession>A0A9W8MH34</accession>
<gene>
    <name evidence="1" type="ORF">H1R20_g8787</name>
</gene>
<organism evidence="1 2">
    <name type="scientific">Candolleomyces eurysporus</name>
    <dbReference type="NCBI Taxonomy" id="2828524"/>
    <lineage>
        <taxon>Eukaryota</taxon>
        <taxon>Fungi</taxon>
        <taxon>Dikarya</taxon>
        <taxon>Basidiomycota</taxon>
        <taxon>Agaricomycotina</taxon>
        <taxon>Agaricomycetes</taxon>
        <taxon>Agaricomycetidae</taxon>
        <taxon>Agaricales</taxon>
        <taxon>Agaricineae</taxon>
        <taxon>Psathyrellaceae</taxon>
        <taxon>Candolleomyces</taxon>
    </lineage>
</organism>
<name>A0A9W8MH34_9AGAR</name>
<evidence type="ECO:0000313" key="2">
    <source>
        <dbReference type="Proteomes" id="UP001140091"/>
    </source>
</evidence>
<keyword evidence="2" id="KW-1185">Reference proteome</keyword>